<gene>
    <name evidence="2" type="ORF">SAMN05421875_109122</name>
</gene>
<sequence>MTERFIFWPLFFTSQLLALAWISWVLLAQYHFAYPVGYRLLGLDQTIAQYAPHNRFKADFEFTTPPDHWRLFGQISDAVHAGGKGLAEITYPLKNGQPAALLHEAEIIHLQDVAHLVDVLYGMGMASLALWVVLIFILWQRHMLWPPVHQILRGFLVGFAVIAAAIFAIGPKAVFYWFHEQAFPDGHQWFFYYQDSLMTTLMKAPDIFAFIAVLLLTVFTALWCAALYGLPRLLKHRPGKSQARPRSR</sequence>
<evidence type="ECO:0000256" key="1">
    <source>
        <dbReference type="SAM" id="Phobius"/>
    </source>
</evidence>
<organism evidence="2 3">
    <name type="scientific">Acidovorax soli</name>
    <dbReference type="NCBI Taxonomy" id="592050"/>
    <lineage>
        <taxon>Bacteria</taxon>
        <taxon>Pseudomonadati</taxon>
        <taxon>Pseudomonadota</taxon>
        <taxon>Betaproteobacteria</taxon>
        <taxon>Burkholderiales</taxon>
        <taxon>Comamonadaceae</taxon>
        <taxon>Acidovorax</taxon>
    </lineage>
</organism>
<keyword evidence="1" id="KW-1133">Transmembrane helix</keyword>
<proteinExistence type="predicted"/>
<evidence type="ECO:0000313" key="3">
    <source>
        <dbReference type="Proteomes" id="UP000199002"/>
    </source>
</evidence>
<dbReference type="Proteomes" id="UP000199002">
    <property type="component" value="Unassembled WGS sequence"/>
</dbReference>
<accession>A0A1H4A6R9</accession>
<name>A0A1H4A6R9_9BURK</name>
<feature type="transmembrane region" description="Helical" evidence="1">
    <location>
        <begin position="207"/>
        <end position="230"/>
    </location>
</feature>
<feature type="transmembrane region" description="Helical" evidence="1">
    <location>
        <begin position="151"/>
        <end position="170"/>
    </location>
</feature>
<keyword evidence="1" id="KW-0472">Membrane</keyword>
<dbReference type="GeneID" id="34232786"/>
<evidence type="ECO:0000313" key="2">
    <source>
        <dbReference type="EMBL" id="SEA31823.1"/>
    </source>
</evidence>
<reference evidence="3" key="1">
    <citation type="submission" date="2016-10" db="EMBL/GenBank/DDBJ databases">
        <authorList>
            <person name="Varghese N."/>
            <person name="Submissions S."/>
        </authorList>
    </citation>
    <scope>NUCLEOTIDE SEQUENCE [LARGE SCALE GENOMIC DNA]</scope>
    <source>
        <strain evidence="3">DSM 25157</strain>
    </source>
</reference>
<protein>
    <recommendedName>
        <fullName evidence="4">Integral membrane protein TIGR01906</fullName>
    </recommendedName>
</protein>
<dbReference type="RefSeq" id="WP_092697981.1">
    <property type="nucleotide sequence ID" value="NZ_CAXIQL010000012.1"/>
</dbReference>
<dbReference type="EMBL" id="FNQJ01000009">
    <property type="protein sequence ID" value="SEA31823.1"/>
    <property type="molecule type" value="Genomic_DNA"/>
</dbReference>
<keyword evidence="3" id="KW-1185">Reference proteome</keyword>
<keyword evidence="1" id="KW-0812">Transmembrane</keyword>
<evidence type="ECO:0008006" key="4">
    <source>
        <dbReference type="Google" id="ProtNLM"/>
    </source>
</evidence>
<dbReference type="Pfam" id="PF07314">
    <property type="entry name" value="Lit"/>
    <property type="match status" value="1"/>
</dbReference>
<dbReference type="InterPro" id="IPR010178">
    <property type="entry name" value="Lit"/>
</dbReference>
<dbReference type="AlphaFoldDB" id="A0A1H4A6R9"/>
<feature type="transmembrane region" description="Helical" evidence="1">
    <location>
        <begin position="119"/>
        <end position="139"/>
    </location>
</feature>